<keyword evidence="3" id="KW-1185">Reference proteome</keyword>
<evidence type="ECO:0000256" key="1">
    <source>
        <dbReference type="SAM" id="MobiDB-lite"/>
    </source>
</evidence>
<proteinExistence type="predicted"/>
<sequence length="95" mass="10625">MDMSHDTFEARALQLAYEMTAHNTYEGKVGQGHNEARAADIRRLFDILCGHDPEDHAHESHKKAGRKASEKAAEKRRKKFADLPPVAEAEALGRS</sequence>
<dbReference type="STRING" id="243230.DR_2207"/>
<organism evidence="2 3">
    <name type="scientific">Deinococcus radiodurans (strain ATCC 13939 / DSM 20539 / JCM 16871 / CCUG 27074 / LMG 4051 / NBRC 15346 / NCIMB 9279 / VKM B-1422 / R1)</name>
    <dbReference type="NCBI Taxonomy" id="243230"/>
    <lineage>
        <taxon>Bacteria</taxon>
        <taxon>Thermotogati</taxon>
        <taxon>Deinococcota</taxon>
        <taxon>Deinococci</taxon>
        <taxon>Deinococcales</taxon>
        <taxon>Deinococcaceae</taxon>
        <taxon>Deinococcus</taxon>
    </lineage>
</organism>
<protein>
    <submittedName>
        <fullName evidence="2">Uncharacterized protein</fullName>
    </submittedName>
</protein>
<gene>
    <name evidence="2" type="ordered locus">DR_2207</name>
</gene>
<evidence type="ECO:0000313" key="2">
    <source>
        <dbReference type="EMBL" id="AAF11762.1"/>
    </source>
</evidence>
<dbReference type="PATRIC" id="fig|243230.17.peg.2434"/>
<dbReference type="PaxDb" id="243230-DR_2207"/>
<dbReference type="Proteomes" id="UP000002524">
    <property type="component" value="Chromosome 1"/>
</dbReference>
<dbReference type="OrthoDB" id="73844at2"/>
<feature type="region of interest" description="Disordered" evidence="1">
    <location>
        <begin position="54"/>
        <end position="95"/>
    </location>
</feature>
<dbReference type="PIR" id="G75300">
    <property type="entry name" value="G75300"/>
</dbReference>
<reference evidence="2 3" key="1">
    <citation type="journal article" date="1999" name="Science">
        <title>Genome sequence of the radioresistant bacterium Deinococcus radiodurans R1.</title>
        <authorList>
            <person name="White O."/>
            <person name="Eisen J.A."/>
            <person name="Heidelberg J.F."/>
            <person name="Hickey E.K."/>
            <person name="Peterson J.D."/>
            <person name="Dodson R.J."/>
            <person name="Haft D.H."/>
            <person name="Gwinn M.L."/>
            <person name="Nelson W.C."/>
            <person name="Richardson D.L."/>
            <person name="Moffat K.S."/>
            <person name="Qin H."/>
            <person name="Jiang L."/>
            <person name="Pamphile W."/>
            <person name="Crosby M."/>
            <person name="Shen M."/>
            <person name="Vamathevan J.J."/>
            <person name="Lam P."/>
            <person name="McDonald L."/>
            <person name="Utterback T."/>
            <person name="Zalewski C."/>
            <person name="Makarova K.S."/>
            <person name="Aravind L."/>
            <person name="Daly M.J."/>
            <person name="Minton K.W."/>
            <person name="Fleischmann R.D."/>
            <person name="Ketchum K.A."/>
            <person name="Nelson K.E."/>
            <person name="Salzberg S."/>
            <person name="Smith H.O."/>
            <person name="Venter J.C."/>
            <person name="Fraser C.M."/>
        </authorList>
    </citation>
    <scope>NUCLEOTIDE SEQUENCE [LARGE SCALE GENOMIC DNA]</scope>
    <source>
        <strain evidence="3">ATCC 13939 / DSM 20539 / JCM 16871 / LMG 4051 / NBRC 15346 / NCIMB 9279 / R1 / VKM B-1422</strain>
    </source>
</reference>
<dbReference type="EMBL" id="AE000513">
    <property type="protein sequence ID" value="AAF11762.1"/>
    <property type="molecule type" value="Genomic_DNA"/>
</dbReference>
<dbReference type="EnsemblBacteria" id="AAF11762">
    <property type="protein sequence ID" value="AAF11762"/>
    <property type="gene ID" value="DR_2207"/>
</dbReference>
<dbReference type="AlphaFoldDB" id="Q9RSB8"/>
<name>Q9RSB8_DEIRA</name>
<evidence type="ECO:0000313" key="3">
    <source>
        <dbReference type="Proteomes" id="UP000002524"/>
    </source>
</evidence>
<dbReference type="HOGENOM" id="CLU_184325_0_0_0"/>
<accession>Q9RSB8</accession>
<dbReference type="InParanoid" id="Q9RSB8"/>
<dbReference type="KEGG" id="dra:DR_2207"/>